<dbReference type="AlphaFoldDB" id="A0A0A9YJ17"/>
<feature type="chain" id="PRO_5002052219" evidence="2">
    <location>
        <begin position="28"/>
        <end position="151"/>
    </location>
</feature>
<feature type="non-terminal residue" evidence="3">
    <location>
        <position position="1"/>
    </location>
</feature>
<keyword evidence="3" id="KW-0396">Initiation factor</keyword>
<dbReference type="SUPFAM" id="SSF57625">
    <property type="entry name" value="Invertebrate chitin-binding proteins"/>
    <property type="match status" value="1"/>
</dbReference>
<sequence length="151" mass="16101">DRRGNFFTMKLSCTLVLTLAVIVGAFAAPEGEAPAQPDTEAPQPGPAAEAPKPAPDTGAPKPAPATEAPKPAPAPGSCDSTAKPPGKLYKDSQSGKGLLGAWNCMNYYECSSGTEIKHQCFYFIPLKQYNPSTRSCEWFWKVNCHADDPTN</sequence>
<name>A0A0A9YJ17_LYGHE</name>
<gene>
    <name evidence="3" type="primary">infB_77</name>
    <name evidence="3" type="ORF">CM83_25169</name>
</gene>
<dbReference type="GO" id="GO:0008061">
    <property type="term" value="F:chitin binding"/>
    <property type="evidence" value="ECO:0007669"/>
    <property type="project" value="InterPro"/>
</dbReference>
<keyword evidence="2" id="KW-0732">Signal</keyword>
<feature type="region of interest" description="Disordered" evidence="1">
    <location>
        <begin position="31"/>
        <end position="93"/>
    </location>
</feature>
<feature type="signal peptide" evidence="2">
    <location>
        <begin position="1"/>
        <end position="27"/>
    </location>
</feature>
<organism evidence="3">
    <name type="scientific">Lygus hesperus</name>
    <name type="common">Western plant bug</name>
    <dbReference type="NCBI Taxonomy" id="30085"/>
    <lineage>
        <taxon>Eukaryota</taxon>
        <taxon>Metazoa</taxon>
        <taxon>Ecdysozoa</taxon>
        <taxon>Arthropoda</taxon>
        <taxon>Hexapoda</taxon>
        <taxon>Insecta</taxon>
        <taxon>Pterygota</taxon>
        <taxon>Neoptera</taxon>
        <taxon>Paraneoptera</taxon>
        <taxon>Hemiptera</taxon>
        <taxon>Heteroptera</taxon>
        <taxon>Panheteroptera</taxon>
        <taxon>Cimicomorpha</taxon>
        <taxon>Miridae</taxon>
        <taxon>Mirini</taxon>
        <taxon>Lygus</taxon>
    </lineage>
</organism>
<protein>
    <submittedName>
        <fullName evidence="3">Translation initiation factor IF-2</fullName>
    </submittedName>
</protein>
<keyword evidence="3" id="KW-0648">Protein biosynthesis</keyword>
<evidence type="ECO:0000256" key="1">
    <source>
        <dbReference type="SAM" id="MobiDB-lite"/>
    </source>
</evidence>
<reference evidence="3" key="2">
    <citation type="submission" date="2014-07" db="EMBL/GenBank/DDBJ databases">
        <authorList>
            <person name="Hull J."/>
        </authorList>
    </citation>
    <scope>NUCLEOTIDE SEQUENCE</scope>
</reference>
<dbReference type="GO" id="GO:0003743">
    <property type="term" value="F:translation initiation factor activity"/>
    <property type="evidence" value="ECO:0007669"/>
    <property type="project" value="UniProtKB-KW"/>
</dbReference>
<evidence type="ECO:0000256" key="2">
    <source>
        <dbReference type="SAM" id="SignalP"/>
    </source>
</evidence>
<proteinExistence type="predicted"/>
<dbReference type="InterPro" id="IPR036508">
    <property type="entry name" value="Chitin-bd_dom_sf"/>
</dbReference>
<accession>A0A0A9YJ17</accession>
<dbReference type="EMBL" id="GBHO01010532">
    <property type="protein sequence ID" value="JAG33072.1"/>
    <property type="molecule type" value="Transcribed_RNA"/>
</dbReference>
<reference evidence="3" key="1">
    <citation type="journal article" date="2014" name="PLoS ONE">
        <title>Transcriptome-Based Identification of ABC Transporters in the Western Tarnished Plant Bug Lygus hesperus.</title>
        <authorList>
            <person name="Hull J.J."/>
            <person name="Chaney K."/>
            <person name="Geib S.M."/>
            <person name="Fabrick J.A."/>
            <person name="Brent C.S."/>
            <person name="Walsh D."/>
            <person name="Lavine L.C."/>
        </authorList>
    </citation>
    <scope>NUCLEOTIDE SEQUENCE</scope>
</reference>
<evidence type="ECO:0000313" key="3">
    <source>
        <dbReference type="EMBL" id="JAG33072.1"/>
    </source>
</evidence>
<dbReference type="Gene3D" id="2.170.140.10">
    <property type="entry name" value="Chitin binding domain"/>
    <property type="match status" value="1"/>
</dbReference>